<dbReference type="Proteomes" id="UP000257004">
    <property type="component" value="Unassembled WGS sequence"/>
</dbReference>
<protein>
    <recommendedName>
        <fullName evidence="2">Pyrroline-5-carboxylate reductase catalytic N-terminal domain-containing protein</fullName>
    </recommendedName>
</protein>
<evidence type="ECO:0000259" key="2">
    <source>
        <dbReference type="Pfam" id="PF03807"/>
    </source>
</evidence>
<dbReference type="AlphaFoldDB" id="A0A3D9FQ86"/>
<evidence type="ECO:0000256" key="1">
    <source>
        <dbReference type="ARBA" id="ARBA00023002"/>
    </source>
</evidence>
<dbReference type="PANTHER" id="PTHR14239">
    <property type="entry name" value="DUDULIN-RELATED"/>
    <property type="match status" value="1"/>
</dbReference>
<dbReference type="GO" id="GO:0016491">
    <property type="term" value="F:oxidoreductase activity"/>
    <property type="evidence" value="ECO:0007669"/>
    <property type="project" value="UniProtKB-KW"/>
</dbReference>
<dbReference type="RefSeq" id="WP_167443872.1">
    <property type="nucleotide sequence ID" value="NZ_QRDQ01000010.1"/>
</dbReference>
<keyword evidence="1" id="KW-0560">Oxidoreductase</keyword>
<gene>
    <name evidence="3" type="ORF">BD847_3263</name>
</gene>
<feature type="domain" description="Pyrroline-5-carboxylate reductase catalytic N-terminal" evidence="2">
    <location>
        <begin position="2"/>
        <end position="91"/>
    </location>
</feature>
<name>A0A3D9FQ86_9FLAO</name>
<sequence>MKIGIVGASSITMDFASRAAQSGHEVLISHSNNNTLKECVQRMGTKVKLVTKEKAVKAGIIILFVPREELKTFLSDLPDMTDKIIIHTNNPVFSMECLSNVIKSSSEIIADLLPDAHVIKLLNIVEPNILLSSKEKHSGNEIYFTGNCTEAKRKVKAFFKTLNLSGIDFEEAYLFNKVG</sequence>
<dbReference type="InterPro" id="IPR028939">
    <property type="entry name" value="P5C_Rdtase_cat_N"/>
</dbReference>
<comment type="caution">
    <text evidence="3">The sequence shown here is derived from an EMBL/GenBank/DDBJ whole genome shotgun (WGS) entry which is preliminary data.</text>
</comment>
<dbReference type="Pfam" id="PF03807">
    <property type="entry name" value="F420_oxidored"/>
    <property type="match status" value="1"/>
</dbReference>
<dbReference type="InterPro" id="IPR051267">
    <property type="entry name" value="STEAP_metalloreductase"/>
</dbReference>
<accession>A0A3D9FQ86</accession>
<dbReference type="SUPFAM" id="SSF51735">
    <property type="entry name" value="NAD(P)-binding Rossmann-fold domains"/>
    <property type="match status" value="1"/>
</dbReference>
<proteinExistence type="predicted"/>
<dbReference type="Gene3D" id="3.40.50.720">
    <property type="entry name" value="NAD(P)-binding Rossmann-like Domain"/>
    <property type="match status" value="1"/>
</dbReference>
<evidence type="ECO:0000313" key="4">
    <source>
        <dbReference type="Proteomes" id="UP000257004"/>
    </source>
</evidence>
<organism evidence="3 4">
    <name type="scientific">Flavobacterium cutihirudinis</name>
    <dbReference type="NCBI Taxonomy" id="1265740"/>
    <lineage>
        <taxon>Bacteria</taxon>
        <taxon>Pseudomonadati</taxon>
        <taxon>Bacteroidota</taxon>
        <taxon>Flavobacteriia</taxon>
        <taxon>Flavobacteriales</taxon>
        <taxon>Flavobacteriaceae</taxon>
        <taxon>Flavobacterium</taxon>
    </lineage>
</organism>
<dbReference type="InterPro" id="IPR036291">
    <property type="entry name" value="NAD(P)-bd_dom_sf"/>
</dbReference>
<dbReference type="EMBL" id="QRDQ01000010">
    <property type="protein sequence ID" value="RED22633.1"/>
    <property type="molecule type" value="Genomic_DNA"/>
</dbReference>
<reference evidence="3 4" key="1">
    <citation type="submission" date="2018-07" db="EMBL/GenBank/DDBJ databases">
        <title>Genomic Encyclopedia of Archaeal and Bacterial Type Strains, Phase II (KMG-II): from individual species to whole genera.</title>
        <authorList>
            <person name="Goeker M."/>
        </authorList>
    </citation>
    <scope>NUCLEOTIDE SEQUENCE [LARGE SCALE GENOMIC DNA]</scope>
    <source>
        <strain evidence="3 4">DSM 25795</strain>
    </source>
</reference>
<keyword evidence="4" id="KW-1185">Reference proteome</keyword>
<evidence type="ECO:0000313" key="3">
    <source>
        <dbReference type="EMBL" id="RED22633.1"/>
    </source>
</evidence>
<dbReference type="PANTHER" id="PTHR14239:SF10">
    <property type="entry name" value="REDUCTASE"/>
    <property type="match status" value="1"/>
</dbReference>